<dbReference type="AlphaFoldDB" id="A0A9Q0KSJ0"/>
<dbReference type="SUPFAM" id="SSF50891">
    <property type="entry name" value="Cyclophilin-like"/>
    <property type="match status" value="1"/>
</dbReference>
<dbReference type="InterPro" id="IPR002130">
    <property type="entry name" value="Cyclophilin-type_PPIase_dom"/>
</dbReference>
<accession>A0A9Q0KSJ0</accession>
<proteinExistence type="predicted"/>
<dbReference type="GO" id="GO:0008168">
    <property type="term" value="F:methyltransferase activity"/>
    <property type="evidence" value="ECO:0007669"/>
    <property type="project" value="UniProtKB-KW"/>
</dbReference>
<dbReference type="EMBL" id="JAMYWD010000003">
    <property type="protein sequence ID" value="KAJ4975504.1"/>
    <property type="molecule type" value="Genomic_DNA"/>
</dbReference>
<feature type="compositionally biased region" description="Pro residues" evidence="2">
    <location>
        <begin position="10"/>
        <end position="34"/>
    </location>
</feature>
<dbReference type="GO" id="GO:0032259">
    <property type="term" value="P:methylation"/>
    <property type="evidence" value="ECO:0007669"/>
    <property type="project" value="UniProtKB-KW"/>
</dbReference>
<dbReference type="GO" id="GO:0005768">
    <property type="term" value="C:endosome"/>
    <property type="evidence" value="ECO:0007669"/>
    <property type="project" value="TreeGrafter"/>
</dbReference>
<evidence type="ECO:0000313" key="5">
    <source>
        <dbReference type="Proteomes" id="UP001141806"/>
    </source>
</evidence>
<evidence type="ECO:0000256" key="1">
    <source>
        <dbReference type="ARBA" id="ARBA00022603"/>
    </source>
</evidence>
<keyword evidence="5" id="KW-1185">Reference proteome</keyword>
<dbReference type="GO" id="GO:0005802">
    <property type="term" value="C:trans-Golgi network"/>
    <property type="evidence" value="ECO:0007669"/>
    <property type="project" value="TreeGrafter"/>
</dbReference>
<dbReference type="OrthoDB" id="2013972at2759"/>
<organism evidence="4 5">
    <name type="scientific">Protea cynaroides</name>
    <dbReference type="NCBI Taxonomy" id="273540"/>
    <lineage>
        <taxon>Eukaryota</taxon>
        <taxon>Viridiplantae</taxon>
        <taxon>Streptophyta</taxon>
        <taxon>Embryophyta</taxon>
        <taxon>Tracheophyta</taxon>
        <taxon>Spermatophyta</taxon>
        <taxon>Magnoliopsida</taxon>
        <taxon>Proteales</taxon>
        <taxon>Proteaceae</taxon>
        <taxon>Protea</taxon>
    </lineage>
</organism>
<sequence length="853" mass="95143">MSSVKTPSPTTNPPKLPVKPPQPLENPLPSPSLPQSPSYTPSDSASPNLSVSNRPPISPGSSSISTPLQFFATNPACIHDPQSFVTSRSQLHSLIQTQTPPLPDKPSQSHLNPSGPCFVDNVSAILSSVVLADRLFFPFASRNTARIATDNQNDVRSEFEAPIKMQCDSVCIPCPHPVAIYLKATFICANTIPPWPPPERVLQQRRFVCIFGSIEQKGRRAIDFSIGSISREKFPNKYWSLFQRPEEIEADTLYNLLKDIGVLVRIRLGLQVDLEALRMEKLEAAKKKTMNIERFLSNSVRHRTSKRNRPCDLLDPIVALFPQEKSVLGVTFFCCPLQLTIMLNTIISFGLRDWREKRLCTPFLRFDLITLEFWEIKGSVTVGYPYLDNKKLKKALKSKRLMGNKECQCSDPTPRCLLPLPQGYKIPVTWLMSRDMIWCDNVPPPKLFEYKKQDQVRKFPNYFIFLGGGTQFRGVKNHSKFIGKTLPSTIGWGKQSRVILDIECAVASLGGYLLGKDVLTMSFAPRDEHEAQIPVILFVSAMQRLIFPDNVYELIHCAQCKDPWGLGIAKLRQSFCGPFYMLSSIGKVAYKLAPLLAARIYSMFYVLQLQKCLGTLPQSAIQNIIRYLSRQVALASREANVQPAGANTLPRCDEYAHEHILLSRVPEMGMNKRPKVYNKGKIFNHSSNFLKSSSREMKKGGSMIFFCLGRTSIVLSNQGGASLLLENHFQGACGNQIVVYMSPCPELGVDPNGNEFVIITRNSLESLDASSLIVGKIVDGMDVVERTASLKTEQENASAPHSTVAILVVEIWGEWEYFPGIRRCCMHLSIGSSTSLLIASTSTLSSTTTTSEP</sequence>
<feature type="compositionally biased region" description="Polar residues" evidence="2">
    <location>
        <begin position="43"/>
        <end position="53"/>
    </location>
</feature>
<keyword evidence="1" id="KW-0808">Transferase</keyword>
<dbReference type="PANTHER" id="PTHR10108">
    <property type="entry name" value="SAM-DEPENDENT METHYLTRANSFERASE"/>
    <property type="match status" value="1"/>
</dbReference>
<feature type="domain" description="PPIase cyclophilin-type" evidence="3">
    <location>
        <begin position="663"/>
        <end position="811"/>
    </location>
</feature>
<reference evidence="4" key="1">
    <citation type="journal article" date="2023" name="Plant J.">
        <title>The genome of the king protea, Protea cynaroides.</title>
        <authorList>
            <person name="Chang J."/>
            <person name="Duong T.A."/>
            <person name="Schoeman C."/>
            <person name="Ma X."/>
            <person name="Roodt D."/>
            <person name="Barker N."/>
            <person name="Li Z."/>
            <person name="Van de Peer Y."/>
            <person name="Mizrachi E."/>
        </authorList>
    </citation>
    <scope>NUCLEOTIDE SEQUENCE</scope>
    <source>
        <tissue evidence="4">Young leaves</tissue>
    </source>
</reference>
<dbReference type="InterPro" id="IPR029000">
    <property type="entry name" value="Cyclophilin-like_dom_sf"/>
</dbReference>
<comment type="caution">
    <text evidence="4">The sequence shown here is derived from an EMBL/GenBank/DDBJ whole genome shotgun (WGS) entry which is preliminary data.</text>
</comment>
<evidence type="ECO:0000313" key="4">
    <source>
        <dbReference type="EMBL" id="KAJ4975504.1"/>
    </source>
</evidence>
<dbReference type="Gene3D" id="2.40.100.10">
    <property type="entry name" value="Cyclophilin-like"/>
    <property type="match status" value="1"/>
</dbReference>
<dbReference type="Proteomes" id="UP001141806">
    <property type="component" value="Unassembled WGS sequence"/>
</dbReference>
<keyword evidence="1" id="KW-0489">Methyltransferase</keyword>
<dbReference type="InterPro" id="IPR004159">
    <property type="entry name" value="Put_SAM_MeTrfase"/>
</dbReference>
<dbReference type="PANTHER" id="PTHR10108:SF887">
    <property type="entry name" value="METHYLTRANSFERASE PMT22-RELATED"/>
    <property type="match status" value="1"/>
</dbReference>
<evidence type="ECO:0000256" key="2">
    <source>
        <dbReference type="SAM" id="MobiDB-lite"/>
    </source>
</evidence>
<gene>
    <name evidence="4" type="ORF">NE237_000610</name>
</gene>
<dbReference type="GO" id="GO:0003755">
    <property type="term" value="F:peptidyl-prolyl cis-trans isomerase activity"/>
    <property type="evidence" value="ECO:0007669"/>
    <property type="project" value="InterPro"/>
</dbReference>
<dbReference type="Pfam" id="PF03141">
    <property type="entry name" value="Methyltransf_29"/>
    <property type="match status" value="1"/>
</dbReference>
<feature type="region of interest" description="Disordered" evidence="2">
    <location>
        <begin position="1"/>
        <end position="62"/>
    </location>
</feature>
<name>A0A9Q0KSJ0_9MAGN</name>
<protein>
    <recommendedName>
        <fullName evidence="3">PPIase cyclophilin-type domain-containing protein</fullName>
    </recommendedName>
</protein>
<evidence type="ECO:0000259" key="3">
    <source>
        <dbReference type="PROSITE" id="PS50072"/>
    </source>
</evidence>
<dbReference type="PROSITE" id="PS50072">
    <property type="entry name" value="CSA_PPIASE_2"/>
    <property type="match status" value="1"/>
</dbReference>